<name>A0ABR3R3B2_9PLEO</name>
<dbReference type="EMBL" id="JAKJXO020000011">
    <property type="protein sequence ID" value="KAL1598914.1"/>
    <property type="molecule type" value="Genomic_DNA"/>
</dbReference>
<evidence type="ECO:0000313" key="3">
    <source>
        <dbReference type="EMBL" id="KAL1598914.1"/>
    </source>
</evidence>
<dbReference type="SMART" id="SM00327">
    <property type="entry name" value="VWA"/>
    <property type="match status" value="1"/>
</dbReference>
<evidence type="ECO:0000259" key="2">
    <source>
        <dbReference type="PROSITE" id="PS50234"/>
    </source>
</evidence>
<sequence>MFGRLTKKLSRRGSNPLTQKSAEGYNSSTQGGYLAPSNDSPLTNPSPATRRPSGSATNPLAQQGANNDPPPAYTPGPAPPAPLTHQAPVTPATDDDPYAFLRNFDTVFLIDDSGSMAGSRWHQVEQALSVIAPICAERDEDGIDVYFLNNKKIWKHQRTAGHIIEIFQDAKPGGQTFTGKRLYEILTPILARYKRNPSETKPVNIIVITDGQAHDDVAGTIQDVAKKLDKWDAPPWQVGIQFFQIGNDPEARAMLKQLDDELAGNDDLRDIVDTVPFTSETGSQLSGAGIMKVSTNRTISNFYKLMRTQVVLGSVNRRLDRNSKELYRS</sequence>
<dbReference type="Gene3D" id="3.40.50.410">
    <property type="entry name" value="von Willebrand factor, type A domain"/>
    <property type="match status" value="1"/>
</dbReference>
<feature type="region of interest" description="Disordered" evidence="1">
    <location>
        <begin position="1"/>
        <end position="94"/>
    </location>
</feature>
<feature type="domain" description="VWFA" evidence="2">
    <location>
        <begin position="105"/>
        <end position="293"/>
    </location>
</feature>
<dbReference type="PANTHER" id="PTHR34706:SF1">
    <property type="entry name" value="VWFA DOMAIN-CONTAINING PROTEIN"/>
    <property type="match status" value="1"/>
</dbReference>
<gene>
    <name evidence="3" type="ORF">SLS60_008059</name>
</gene>
<feature type="compositionally biased region" description="Polar residues" evidence="1">
    <location>
        <begin position="12"/>
        <end position="66"/>
    </location>
</feature>
<dbReference type="PANTHER" id="PTHR34706">
    <property type="entry name" value="SLR1338 PROTEIN"/>
    <property type="match status" value="1"/>
</dbReference>
<dbReference type="Proteomes" id="UP001521785">
    <property type="component" value="Unassembled WGS sequence"/>
</dbReference>
<proteinExistence type="predicted"/>
<feature type="compositionally biased region" description="Pro residues" evidence="1">
    <location>
        <begin position="68"/>
        <end position="82"/>
    </location>
</feature>
<reference evidence="3 4" key="1">
    <citation type="submission" date="2024-02" db="EMBL/GenBank/DDBJ databases">
        <title>De novo assembly and annotation of 12 fungi associated with fruit tree decline syndrome in Ontario, Canada.</title>
        <authorList>
            <person name="Sulman M."/>
            <person name="Ellouze W."/>
            <person name="Ilyukhin E."/>
        </authorList>
    </citation>
    <scope>NUCLEOTIDE SEQUENCE [LARGE SCALE GENOMIC DNA]</scope>
    <source>
        <strain evidence="3 4">M42-189</strain>
    </source>
</reference>
<dbReference type="Pfam" id="PF00092">
    <property type="entry name" value="VWA"/>
    <property type="match status" value="1"/>
</dbReference>
<dbReference type="PROSITE" id="PS50234">
    <property type="entry name" value="VWFA"/>
    <property type="match status" value="1"/>
</dbReference>
<evidence type="ECO:0000313" key="4">
    <source>
        <dbReference type="Proteomes" id="UP001521785"/>
    </source>
</evidence>
<feature type="compositionally biased region" description="Basic residues" evidence="1">
    <location>
        <begin position="1"/>
        <end position="11"/>
    </location>
</feature>
<dbReference type="SUPFAM" id="SSF53300">
    <property type="entry name" value="vWA-like"/>
    <property type="match status" value="1"/>
</dbReference>
<protein>
    <recommendedName>
        <fullName evidence="2">VWFA domain-containing protein</fullName>
    </recommendedName>
</protein>
<accession>A0ABR3R3B2</accession>
<comment type="caution">
    <text evidence="3">The sequence shown here is derived from an EMBL/GenBank/DDBJ whole genome shotgun (WGS) entry which is preliminary data.</text>
</comment>
<keyword evidence="4" id="KW-1185">Reference proteome</keyword>
<dbReference type="InterPro" id="IPR002035">
    <property type="entry name" value="VWF_A"/>
</dbReference>
<dbReference type="InterPro" id="IPR036465">
    <property type="entry name" value="vWFA_dom_sf"/>
</dbReference>
<evidence type="ECO:0000256" key="1">
    <source>
        <dbReference type="SAM" id="MobiDB-lite"/>
    </source>
</evidence>
<organism evidence="3 4">
    <name type="scientific">Paraconiothyrium brasiliense</name>
    <dbReference type="NCBI Taxonomy" id="300254"/>
    <lineage>
        <taxon>Eukaryota</taxon>
        <taxon>Fungi</taxon>
        <taxon>Dikarya</taxon>
        <taxon>Ascomycota</taxon>
        <taxon>Pezizomycotina</taxon>
        <taxon>Dothideomycetes</taxon>
        <taxon>Pleosporomycetidae</taxon>
        <taxon>Pleosporales</taxon>
        <taxon>Massarineae</taxon>
        <taxon>Didymosphaeriaceae</taxon>
        <taxon>Paraconiothyrium</taxon>
    </lineage>
</organism>